<reference evidence="1 2" key="1">
    <citation type="journal article" date="2016" name="Front. Microbiol.">
        <title>Genomic Resource of Rice Seed Associated Bacteria.</title>
        <authorList>
            <person name="Midha S."/>
            <person name="Bansal K."/>
            <person name="Sharma S."/>
            <person name="Kumar N."/>
            <person name="Patil P.P."/>
            <person name="Chaudhry V."/>
            <person name="Patil P.B."/>
        </authorList>
    </citation>
    <scope>NUCLEOTIDE SEQUENCE [LARGE SCALE GENOMIC DNA]</scope>
    <source>
        <strain evidence="1 2">NS331</strain>
    </source>
</reference>
<dbReference type="OrthoDB" id="8903476at2"/>
<dbReference type="Proteomes" id="UP000072741">
    <property type="component" value="Unassembled WGS sequence"/>
</dbReference>
<evidence type="ECO:0000313" key="1">
    <source>
        <dbReference type="EMBL" id="KTT18780.1"/>
    </source>
</evidence>
<comment type="caution">
    <text evidence="1">The sequence shown here is derived from an EMBL/GenBank/DDBJ whole genome shotgun (WGS) entry which is preliminary data.</text>
</comment>
<dbReference type="EMBL" id="LDSL01000098">
    <property type="protein sequence ID" value="KTT18780.1"/>
    <property type="molecule type" value="Genomic_DNA"/>
</dbReference>
<dbReference type="RefSeq" id="WP_058642893.1">
    <property type="nucleotide sequence ID" value="NZ_LDSL01000098.1"/>
</dbReference>
<name>A0A147GRP1_9BURK</name>
<evidence type="ECO:0000313" key="2">
    <source>
        <dbReference type="Proteomes" id="UP000072741"/>
    </source>
</evidence>
<accession>A0A147GRP1</accession>
<dbReference type="PATRIC" id="fig|433924.3.peg.5311"/>
<gene>
    <name evidence="1" type="ORF">NS331_15660</name>
</gene>
<proteinExistence type="predicted"/>
<sequence>MDKIILYVDDAAYAVEHLDRLAPAAPGRHWIVVACAPRMTHRISKWVSHSARENWRAKWFARVQESLGPLLAREGAQTTPVLAKGPLVELTQRLQLEHGAARVVDARRPRIGASMEPVVSAAGSDNGTRRPLVPGAGRALPGGLAGLAAFLLLAPALAD</sequence>
<dbReference type="AlphaFoldDB" id="A0A147GRP1"/>
<organism evidence="1 2">
    <name type="scientific">Pseudacidovorax intermedius</name>
    <dbReference type="NCBI Taxonomy" id="433924"/>
    <lineage>
        <taxon>Bacteria</taxon>
        <taxon>Pseudomonadati</taxon>
        <taxon>Pseudomonadota</taxon>
        <taxon>Betaproteobacteria</taxon>
        <taxon>Burkholderiales</taxon>
        <taxon>Comamonadaceae</taxon>
        <taxon>Pseudacidovorax</taxon>
    </lineage>
</organism>
<protein>
    <recommendedName>
        <fullName evidence="3">Universal stress protein family protein</fullName>
    </recommendedName>
</protein>
<evidence type="ECO:0008006" key="3">
    <source>
        <dbReference type="Google" id="ProtNLM"/>
    </source>
</evidence>
<keyword evidence="2" id="KW-1185">Reference proteome</keyword>